<dbReference type="SUPFAM" id="SSF74653">
    <property type="entry name" value="TolA/TonB C-terminal domain"/>
    <property type="match status" value="1"/>
</dbReference>
<evidence type="ECO:0000313" key="14">
    <source>
        <dbReference type="Proteomes" id="UP001200145"/>
    </source>
</evidence>
<evidence type="ECO:0000256" key="6">
    <source>
        <dbReference type="ARBA" id="ARBA00022692"/>
    </source>
</evidence>
<evidence type="ECO:0000256" key="2">
    <source>
        <dbReference type="ARBA" id="ARBA00006555"/>
    </source>
</evidence>
<evidence type="ECO:0000256" key="1">
    <source>
        <dbReference type="ARBA" id="ARBA00004383"/>
    </source>
</evidence>
<dbReference type="RefSeq" id="WP_234864796.1">
    <property type="nucleotide sequence ID" value="NZ_JAKEVY010000002.1"/>
</dbReference>
<keyword evidence="8 11" id="KW-1133">Transmembrane helix</keyword>
<comment type="caution">
    <text evidence="13">The sequence shown here is derived from an EMBL/GenBank/DDBJ whole genome shotgun (WGS) entry which is preliminary data.</text>
</comment>
<evidence type="ECO:0000259" key="12">
    <source>
        <dbReference type="Pfam" id="PF03544"/>
    </source>
</evidence>
<comment type="subcellular location">
    <subcellularLocation>
        <location evidence="1">Cell inner membrane</location>
        <topology evidence="1">Single-pass membrane protein</topology>
        <orientation evidence="1">Periplasmic side</orientation>
    </subcellularLocation>
</comment>
<evidence type="ECO:0000256" key="11">
    <source>
        <dbReference type="SAM" id="Phobius"/>
    </source>
</evidence>
<proteinExistence type="inferred from homology"/>
<evidence type="ECO:0000313" key="13">
    <source>
        <dbReference type="EMBL" id="MCF1714262.1"/>
    </source>
</evidence>
<keyword evidence="7" id="KW-0653">Protein transport</keyword>
<protein>
    <submittedName>
        <fullName evidence="13">TonB family protein</fullName>
    </submittedName>
</protein>
<keyword evidence="3" id="KW-0813">Transport</keyword>
<evidence type="ECO:0000256" key="3">
    <source>
        <dbReference type="ARBA" id="ARBA00022448"/>
    </source>
</evidence>
<keyword evidence="4" id="KW-1003">Cell membrane</keyword>
<feature type="transmembrane region" description="Helical" evidence="11">
    <location>
        <begin position="36"/>
        <end position="55"/>
    </location>
</feature>
<dbReference type="InterPro" id="IPR006260">
    <property type="entry name" value="TonB/TolA_C"/>
</dbReference>
<evidence type="ECO:0000256" key="8">
    <source>
        <dbReference type="ARBA" id="ARBA00022989"/>
    </source>
</evidence>
<feature type="domain" description="TonB C-terminal" evidence="12">
    <location>
        <begin position="200"/>
        <end position="268"/>
    </location>
</feature>
<evidence type="ECO:0000256" key="4">
    <source>
        <dbReference type="ARBA" id="ARBA00022475"/>
    </source>
</evidence>
<dbReference type="PANTHER" id="PTHR33446:SF2">
    <property type="entry name" value="PROTEIN TONB"/>
    <property type="match status" value="1"/>
</dbReference>
<reference evidence="13 14" key="1">
    <citation type="submission" date="2022-01" db="EMBL/GenBank/DDBJ databases">
        <title>Flavihumibacter sp. nov., isolated from sediment of a river.</title>
        <authorList>
            <person name="Liu H."/>
        </authorList>
    </citation>
    <scope>NUCLEOTIDE SEQUENCE [LARGE SCALE GENOMIC DNA]</scope>
    <source>
        <strain evidence="13 14">RY-1</strain>
    </source>
</reference>
<dbReference type="NCBIfam" id="TIGR01352">
    <property type="entry name" value="tonB_Cterm"/>
    <property type="match status" value="1"/>
</dbReference>
<sequence length="272" mass="29788">MEPSTILRSDALDILFENRNKQYGAYTLRRDYPRRLLTAMAAMTGLVLLAFGFIFPRGNKPTKMVNPFLGPDSVTLVILPPPPPPAPIPPLPPAPTPPAATEQYVKPEIVPDNQHTDPLPEMKDLEDKIISTETIEGPVSDGLTRPPQPENTGTGTAPIQPAKEEAPPILEKAAVMPSFPGGLGALQRWLSKNLRPQDGIEPGQRVKVIARFVVDVNGNITGIRLTQSGGDPYDQEVLRVMNKMPKWNPGQQNGETVAVWYNIPIIFTSPEE</sequence>
<organism evidence="13 14">
    <name type="scientific">Flavihumibacter fluminis</name>
    <dbReference type="NCBI Taxonomy" id="2909236"/>
    <lineage>
        <taxon>Bacteria</taxon>
        <taxon>Pseudomonadati</taxon>
        <taxon>Bacteroidota</taxon>
        <taxon>Chitinophagia</taxon>
        <taxon>Chitinophagales</taxon>
        <taxon>Chitinophagaceae</taxon>
        <taxon>Flavihumibacter</taxon>
    </lineage>
</organism>
<accession>A0ABS9BGP0</accession>
<name>A0ABS9BGP0_9BACT</name>
<dbReference type="Pfam" id="PF03544">
    <property type="entry name" value="TonB_C"/>
    <property type="match status" value="1"/>
</dbReference>
<comment type="similarity">
    <text evidence="2">Belongs to the TonB family.</text>
</comment>
<dbReference type="InterPro" id="IPR037682">
    <property type="entry name" value="TonB_C"/>
</dbReference>
<dbReference type="InterPro" id="IPR051045">
    <property type="entry name" value="TonB-dependent_transducer"/>
</dbReference>
<keyword evidence="6 11" id="KW-0812">Transmembrane</keyword>
<keyword evidence="5" id="KW-0997">Cell inner membrane</keyword>
<evidence type="ECO:0000256" key="9">
    <source>
        <dbReference type="ARBA" id="ARBA00023136"/>
    </source>
</evidence>
<keyword evidence="14" id="KW-1185">Reference proteome</keyword>
<evidence type="ECO:0000256" key="5">
    <source>
        <dbReference type="ARBA" id="ARBA00022519"/>
    </source>
</evidence>
<keyword evidence="9 11" id="KW-0472">Membrane</keyword>
<evidence type="ECO:0000256" key="10">
    <source>
        <dbReference type="SAM" id="MobiDB-lite"/>
    </source>
</evidence>
<feature type="region of interest" description="Disordered" evidence="10">
    <location>
        <begin position="137"/>
        <end position="161"/>
    </location>
</feature>
<dbReference type="Gene3D" id="3.30.1150.10">
    <property type="match status" value="1"/>
</dbReference>
<dbReference type="EMBL" id="JAKEVY010000002">
    <property type="protein sequence ID" value="MCF1714262.1"/>
    <property type="molecule type" value="Genomic_DNA"/>
</dbReference>
<dbReference type="PANTHER" id="PTHR33446">
    <property type="entry name" value="PROTEIN TONB-RELATED"/>
    <property type="match status" value="1"/>
</dbReference>
<dbReference type="Proteomes" id="UP001200145">
    <property type="component" value="Unassembled WGS sequence"/>
</dbReference>
<gene>
    <name evidence="13" type="ORF">L0U88_06445</name>
</gene>
<evidence type="ECO:0000256" key="7">
    <source>
        <dbReference type="ARBA" id="ARBA00022927"/>
    </source>
</evidence>